<proteinExistence type="inferred from homology"/>
<evidence type="ECO:0000256" key="1">
    <source>
        <dbReference type="ARBA" id="ARBA00010554"/>
    </source>
</evidence>
<reference evidence="2 3" key="2">
    <citation type="journal article" date="2012" name="BMC Genomics">
        <title>The genome of Pelobacter carbinolicus reveals surprising metabolic capabilities and physiological features.</title>
        <authorList>
            <person name="Aklujkar M."/>
            <person name="Haveman S.A."/>
            <person name="Didonato R.Jr."/>
            <person name="Chertkov O."/>
            <person name="Han C.S."/>
            <person name="Land M.L."/>
            <person name="Brown P."/>
            <person name="Lovley D.R."/>
        </authorList>
    </citation>
    <scope>NUCLEOTIDE SEQUENCE [LARGE SCALE GENOMIC DNA]</scope>
    <source>
        <strain evidence="3">DSM 2380 / NBRC 103641 / GraBd1</strain>
    </source>
</reference>
<dbReference type="InterPro" id="IPR015867">
    <property type="entry name" value="N-reg_PII/ATP_PRibTrfase_C"/>
</dbReference>
<dbReference type="EMBL" id="CP000142">
    <property type="protein sequence ID" value="ABA89733.1"/>
    <property type="molecule type" value="Genomic_DNA"/>
</dbReference>
<protein>
    <submittedName>
        <fullName evidence="2">Uncharacterized protein</fullName>
    </submittedName>
</protein>
<dbReference type="AlphaFoldDB" id="Q3A1M4"/>
<dbReference type="InterPro" id="IPR003793">
    <property type="entry name" value="UPF0166"/>
</dbReference>
<reference evidence="3" key="1">
    <citation type="submission" date="2005-10" db="EMBL/GenBank/DDBJ databases">
        <title>Complete sequence of Pelobacter carbinolicus DSM 2380.</title>
        <authorList>
            <person name="Copeland A."/>
            <person name="Lucas S."/>
            <person name="Lapidus A."/>
            <person name="Barry K."/>
            <person name="Detter J.C."/>
            <person name="Glavina T."/>
            <person name="Hammon N."/>
            <person name="Israni S."/>
            <person name="Pitluck S."/>
            <person name="Chertkov O."/>
            <person name="Schmutz J."/>
            <person name="Larimer F."/>
            <person name="Land M."/>
            <person name="Kyrpides N."/>
            <person name="Ivanova N."/>
            <person name="Richardson P."/>
        </authorList>
    </citation>
    <scope>NUCLEOTIDE SEQUENCE [LARGE SCALE GENOMIC DNA]</scope>
    <source>
        <strain evidence="3">DSM 2380 / NBRC 103641 / GraBd1</strain>
    </source>
</reference>
<name>Q3A1M4_SYNC1</name>
<dbReference type="SUPFAM" id="SSF54913">
    <property type="entry name" value="GlnB-like"/>
    <property type="match status" value="1"/>
</dbReference>
<dbReference type="KEGG" id="pca:Pcar_2494"/>
<evidence type="ECO:0000313" key="3">
    <source>
        <dbReference type="Proteomes" id="UP000002534"/>
    </source>
</evidence>
<sequence>MEIVGKGKVLRIFVGENAIWESRPLYEVIIEKALEEGLAGATVAKGDEGFGASSRIRKVRALRSTHLPVMVEIADKPERIAKFIPLLEKMVDKGLVYQEDIDILIYK</sequence>
<dbReference type="HOGENOM" id="CLU_146749_0_1_7"/>
<dbReference type="OrthoDB" id="9795599at2"/>
<evidence type="ECO:0000313" key="2">
    <source>
        <dbReference type="EMBL" id="ABA89733.1"/>
    </source>
</evidence>
<dbReference type="InterPro" id="IPR011322">
    <property type="entry name" value="N-reg_PII-like_a/b"/>
</dbReference>
<gene>
    <name evidence="2" type="ordered locus">Pcar_2494</name>
</gene>
<dbReference type="PANTHER" id="PTHR35983">
    <property type="entry name" value="UPF0166 PROTEIN TM_0021"/>
    <property type="match status" value="1"/>
</dbReference>
<organism evidence="2 3">
    <name type="scientific">Syntrophotalea carbinolica (strain DSM 2380 / NBRC 103641 / GraBd1)</name>
    <name type="common">Pelobacter carbinolicus</name>
    <dbReference type="NCBI Taxonomy" id="338963"/>
    <lineage>
        <taxon>Bacteria</taxon>
        <taxon>Pseudomonadati</taxon>
        <taxon>Thermodesulfobacteriota</taxon>
        <taxon>Desulfuromonadia</taxon>
        <taxon>Desulfuromonadales</taxon>
        <taxon>Syntrophotaleaceae</taxon>
        <taxon>Syntrophotalea</taxon>
    </lineage>
</organism>
<keyword evidence="3" id="KW-1185">Reference proteome</keyword>
<dbReference type="RefSeq" id="WP_011342261.1">
    <property type="nucleotide sequence ID" value="NC_007498.2"/>
</dbReference>
<comment type="similarity">
    <text evidence="1">Belongs to the UPF0166 family.</text>
</comment>
<dbReference type="Pfam" id="PF02641">
    <property type="entry name" value="DUF190"/>
    <property type="match status" value="1"/>
</dbReference>
<dbReference type="eggNOG" id="COG1993">
    <property type="taxonomic scope" value="Bacteria"/>
</dbReference>
<dbReference type="PANTHER" id="PTHR35983:SF1">
    <property type="entry name" value="UPF0166 PROTEIN TM_0021"/>
    <property type="match status" value="1"/>
</dbReference>
<accession>Q3A1M4</accession>
<dbReference type="Proteomes" id="UP000002534">
    <property type="component" value="Chromosome"/>
</dbReference>
<dbReference type="Gene3D" id="3.30.70.120">
    <property type="match status" value="1"/>
</dbReference>